<keyword evidence="5 10" id="KW-0378">Hydrolase</keyword>
<comment type="similarity">
    <text evidence="2 10">Belongs to the GPI inositol-deacylase family.</text>
</comment>
<comment type="function">
    <text evidence="10">Involved in inositol deacylation of GPI-anchored proteins which plays important roles in the quality control and ER-associated degradation of GPI-anchored proteins.</text>
</comment>
<dbReference type="Gene3D" id="3.40.50.1820">
    <property type="entry name" value="alpha/beta hydrolase"/>
    <property type="match status" value="1"/>
</dbReference>
<evidence type="ECO:0000256" key="9">
    <source>
        <dbReference type="ARBA" id="ARBA00023136"/>
    </source>
</evidence>
<evidence type="ECO:0000256" key="1">
    <source>
        <dbReference type="ARBA" id="ARBA00004477"/>
    </source>
</evidence>
<sequence>MAFGPGFETLTRSYPDGETTNARYQTKASGLDRFAPPGNDPHAMWLPAIASLLVCVLGAFLAYGPYQDDRTWNLVRNTVSLERVGMRALEQSHFRLYGLRTGTGQRTQANSDGQVLFVPGHGGAWTQTINLASYVAKQQSDIRFFALDFHASASALHWSVVEAQADFTVAAVIELAKPQRGPLVLLCHSMGGLVALESLRLLGDRRSLVAGVVLVSAPTAEHPLLLEARFAYRAAAAREEAWTFQSPPIVSISGGATDALVPMTATILPQRPQAATLLLPAARDVYSSFSHVNVLFSRHSLHALSALLRGALAGRLLRTAESLRSPLSGLLQPTQLVAAPSPWSAQRLMAQVSDSTWTTLASDVAFSQLPEQKAHAITLLHELEAGVLHLLPAPESGGTLTLMLLEELRPIKRTPEPTTRGENFDPKDVLDCSAALSAVVTSGGRDDSVASLLAGSAWMGAAPVKLQYPSKACFYQIPSPSSAQLPGQRGLAAIMVNAQRSGSGRRIGWVQWQLGAAAQDLQCNRAGENLPVLSWLASVAWPVRCRLPAGRGLLTRVGLSSSWRMLPFLPLDVRLVQEEASGATAATWRPPVLLLLTADNHTRMAALPFPREPRQLWFQGWAAESRGWMDSSPKASEQCPIAPLPSEIPWPRFAAAPVHSEDASSSDSSDCSTSHQNLQIWLGPASMPGKLENLGINRSDISSAANCESYRSCVRLSDYMRLRSADPQRPDLSFGSLLHVGDGCNALCLICSYHKPPARSCRNGVFCDFCHLHDGRRNSRRRRREATGPAAGRMSWADTEVPVLEAICL</sequence>
<dbReference type="InterPro" id="IPR012908">
    <property type="entry name" value="PGAP1-ab_dom-like"/>
</dbReference>
<dbReference type="InterPro" id="IPR029058">
    <property type="entry name" value="AB_hydrolase_fold"/>
</dbReference>
<dbReference type="Proteomes" id="UP000601435">
    <property type="component" value="Unassembled WGS sequence"/>
</dbReference>
<organism evidence="12 13">
    <name type="scientific">Symbiodinium necroappetens</name>
    <dbReference type="NCBI Taxonomy" id="1628268"/>
    <lineage>
        <taxon>Eukaryota</taxon>
        <taxon>Sar</taxon>
        <taxon>Alveolata</taxon>
        <taxon>Dinophyceae</taxon>
        <taxon>Suessiales</taxon>
        <taxon>Symbiodiniaceae</taxon>
        <taxon>Symbiodinium</taxon>
    </lineage>
</organism>
<keyword evidence="8" id="KW-1133">Transmembrane helix</keyword>
<feature type="domain" description="GPI inositol-deacylase PGAP1-like alpha/beta" evidence="11">
    <location>
        <begin position="114"/>
        <end position="296"/>
    </location>
</feature>
<dbReference type="GO" id="GO:0015031">
    <property type="term" value="P:protein transport"/>
    <property type="evidence" value="ECO:0007669"/>
    <property type="project" value="UniProtKB-KW"/>
</dbReference>
<dbReference type="GO" id="GO:0005789">
    <property type="term" value="C:endoplasmic reticulum membrane"/>
    <property type="evidence" value="ECO:0007669"/>
    <property type="project" value="UniProtKB-SubCell"/>
</dbReference>
<reference evidence="12" key="1">
    <citation type="submission" date="2021-02" db="EMBL/GenBank/DDBJ databases">
        <authorList>
            <person name="Dougan E. K."/>
            <person name="Rhodes N."/>
            <person name="Thang M."/>
            <person name="Chan C."/>
        </authorList>
    </citation>
    <scope>NUCLEOTIDE SEQUENCE</scope>
</reference>
<evidence type="ECO:0000313" key="12">
    <source>
        <dbReference type="EMBL" id="CAE7214807.1"/>
    </source>
</evidence>
<dbReference type="OrthoDB" id="438151at2759"/>
<evidence type="ECO:0000256" key="10">
    <source>
        <dbReference type="RuleBase" id="RU365011"/>
    </source>
</evidence>
<comment type="subcellular location">
    <subcellularLocation>
        <location evidence="1">Endoplasmic reticulum membrane</location>
        <topology evidence="1">Multi-pass membrane protein</topology>
    </subcellularLocation>
</comment>
<dbReference type="GO" id="GO:0050185">
    <property type="term" value="F:phosphatidylinositol deacylase activity"/>
    <property type="evidence" value="ECO:0007669"/>
    <property type="project" value="TreeGrafter"/>
</dbReference>
<evidence type="ECO:0000256" key="7">
    <source>
        <dbReference type="ARBA" id="ARBA00022927"/>
    </source>
</evidence>
<dbReference type="EC" id="3.1.-.-" evidence="10"/>
<evidence type="ECO:0000313" key="13">
    <source>
        <dbReference type="Proteomes" id="UP000601435"/>
    </source>
</evidence>
<accession>A0A812JSK3</accession>
<dbReference type="PANTHER" id="PTHR15495">
    <property type="entry name" value="NEGATIVE REGULATOR OF VESICLE FORMATION-RELATED"/>
    <property type="match status" value="1"/>
</dbReference>
<proteinExistence type="inferred from homology"/>
<dbReference type="SUPFAM" id="SSF53474">
    <property type="entry name" value="alpha/beta-Hydrolases"/>
    <property type="match status" value="1"/>
</dbReference>
<evidence type="ECO:0000256" key="5">
    <source>
        <dbReference type="ARBA" id="ARBA00022801"/>
    </source>
</evidence>
<gene>
    <name evidence="12" type="primary">bst1</name>
    <name evidence="12" type="ORF">SNEC2469_LOCUS2405</name>
</gene>
<comment type="caution">
    <text evidence="12">The sequence shown here is derived from an EMBL/GenBank/DDBJ whole genome shotgun (WGS) entry which is preliminary data.</text>
</comment>
<keyword evidence="9 10" id="KW-0472">Membrane</keyword>
<evidence type="ECO:0000256" key="4">
    <source>
        <dbReference type="ARBA" id="ARBA00022692"/>
    </source>
</evidence>
<evidence type="ECO:0000256" key="6">
    <source>
        <dbReference type="ARBA" id="ARBA00022824"/>
    </source>
</evidence>
<protein>
    <recommendedName>
        <fullName evidence="10">GPI inositol-deacylase</fullName>
        <ecNumber evidence="10">3.1.-.-</ecNumber>
    </recommendedName>
</protein>
<evidence type="ECO:0000256" key="3">
    <source>
        <dbReference type="ARBA" id="ARBA00022448"/>
    </source>
</evidence>
<dbReference type="GO" id="GO:0006505">
    <property type="term" value="P:GPI anchor metabolic process"/>
    <property type="evidence" value="ECO:0007669"/>
    <property type="project" value="TreeGrafter"/>
</dbReference>
<evidence type="ECO:0000259" key="11">
    <source>
        <dbReference type="Pfam" id="PF07819"/>
    </source>
</evidence>
<keyword evidence="3 10" id="KW-0813">Transport</keyword>
<keyword evidence="7 10" id="KW-0653">Protein transport</keyword>
<dbReference type="GO" id="GO:0006888">
    <property type="term" value="P:endoplasmic reticulum to Golgi vesicle-mediated transport"/>
    <property type="evidence" value="ECO:0007669"/>
    <property type="project" value="TreeGrafter"/>
</dbReference>
<dbReference type="AlphaFoldDB" id="A0A812JSK3"/>
<dbReference type="EMBL" id="CAJNJA010006742">
    <property type="protein sequence ID" value="CAE7214807.1"/>
    <property type="molecule type" value="Genomic_DNA"/>
</dbReference>
<dbReference type="InterPro" id="IPR039529">
    <property type="entry name" value="PGAP1/BST1"/>
</dbReference>
<evidence type="ECO:0000256" key="8">
    <source>
        <dbReference type="ARBA" id="ARBA00022989"/>
    </source>
</evidence>
<dbReference type="PANTHER" id="PTHR15495:SF7">
    <property type="entry name" value="GPI INOSITOL-DEACYLASE"/>
    <property type="match status" value="1"/>
</dbReference>
<name>A0A812JSK3_9DINO</name>
<keyword evidence="6 10" id="KW-0256">Endoplasmic reticulum</keyword>
<evidence type="ECO:0000256" key="2">
    <source>
        <dbReference type="ARBA" id="ARBA00006931"/>
    </source>
</evidence>
<keyword evidence="13" id="KW-1185">Reference proteome</keyword>
<dbReference type="Pfam" id="PF07819">
    <property type="entry name" value="PGAP1"/>
    <property type="match status" value="1"/>
</dbReference>
<keyword evidence="4" id="KW-0812">Transmembrane</keyword>